<feature type="signal peptide" evidence="8">
    <location>
        <begin position="1"/>
        <end position="21"/>
    </location>
</feature>
<dbReference type="Gene3D" id="3.30.420.40">
    <property type="match status" value="3"/>
</dbReference>
<dbReference type="InterPro" id="IPR000905">
    <property type="entry name" value="Gcp-like_dom"/>
</dbReference>
<evidence type="ECO:0000256" key="6">
    <source>
        <dbReference type="HAMAP-Rule" id="MF_03179"/>
    </source>
</evidence>
<dbReference type="GO" id="GO:0002949">
    <property type="term" value="P:tRNA threonylcarbamoyladenosine modification"/>
    <property type="evidence" value="ECO:0007669"/>
    <property type="project" value="UniProtKB-UniRule"/>
</dbReference>
<accession>A0A2V0NUM7</accession>
<keyword evidence="6" id="KW-0496">Mitochondrion</keyword>
<feature type="chain" id="PRO_5016107733" description="Glycoprotease 1" evidence="8">
    <location>
        <begin position="22"/>
        <end position="554"/>
    </location>
</feature>
<dbReference type="AlphaFoldDB" id="A0A2V0NUM7"/>
<keyword evidence="3 6" id="KW-0479">Metal-binding</keyword>
<dbReference type="Pfam" id="PF00814">
    <property type="entry name" value="TsaD"/>
    <property type="match status" value="3"/>
</dbReference>
<comment type="function">
    <text evidence="6">Required for the formation of a threonylcarbamoyl group on adenosine at position 37 (t(6)A37) in mitochondrial tRNAs that read codons beginning with adenine. Probably involved in the transfer of the threonylcarbamoyl moiety of threonylcarbamoyl-AMP (TC-AMP) to the N6 group of A37. Involved in mitochondrial genome maintenance.</text>
</comment>
<comment type="subcellular location">
    <subcellularLocation>
        <location evidence="6">Mitochondrion</location>
    </subcellularLocation>
</comment>
<feature type="region of interest" description="Disordered" evidence="7">
    <location>
        <begin position="350"/>
        <end position="396"/>
    </location>
</feature>
<keyword evidence="1 6" id="KW-0808">Transferase</keyword>
<feature type="domain" description="Gcp-like" evidence="9">
    <location>
        <begin position="79"/>
        <end position="178"/>
    </location>
</feature>
<dbReference type="STRING" id="307507.A0A2V0NUM7"/>
<feature type="region of interest" description="Disordered" evidence="7">
    <location>
        <begin position="535"/>
        <end position="554"/>
    </location>
</feature>
<keyword evidence="11" id="KW-1185">Reference proteome</keyword>
<feature type="domain" description="Gcp-like" evidence="9">
    <location>
        <begin position="200"/>
        <end position="337"/>
    </location>
</feature>
<feature type="region of interest" description="Disordered" evidence="7">
    <location>
        <begin position="27"/>
        <end position="53"/>
    </location>
</feature>
<dbReference type="SUPFAM" id="SSF53067">
    <property type="entry name" value="Actin-like ATPase domain"/>
    <property type="match status" value="2"/>
</dbReference>
<comment type="catalytic activity">
    <reaction evidence="5 6">
        <text>L-threonylcarbamoyladenylate + adenosine(37) in tRNA = N(6)-L-threonylcarbamoyladenosine(37) in tRNA + AMP + H(+)</text>
        <dbReference type="Rhea" id="RHEA:37059"/>
        <dbReference type="Rhea" id="RHEA-COMP:10162"/>
        <dbReference type="Rhea" id="RHEA-COMP:10163"/>
        <dbReference type="ChEBI" id="CHEBI:15378"/>
        <dbReference type="ChEBI" id="CHEBI:73682"/>
        <dbReference type="ChEBI" id="CHEBI:74411"/>
        <dbReference type="ChEBI" id="CHEBI:74418"/>
        <dbReference type="ChEBI" id="CHEBI:456215"/>
        <dbReference type="EC" id="2.3.1.234"/>
    </reaction>
</comment>
<dbReference type="PRINTS" id="PR00789">
    <property type="entry name" value="OSIALOPTASE"/>
</dbReference>
<evidence type="ECO:0000256" key="7">
    <source>
        <dbReference type="SAM" id="MobiDB-lite"/>
    </source>
</evidence>
<dbReference type="PANTHER" id="PTHR11735:SF6">
    <property type="entry name" value="TRNA N6-ADENOSINE THREONYLCARBAMOYLTRANSFERASE, MITOCHONDRIAL"/>
    <property type="match status" value="1"/>
</dbReference>
<keyword evidence="8" id="KW-0732">Signal</keyword>
<evidence type="ECO:0000256" key="3">
    <source>
        <dbReference type="ARBA" id="ARBA00022723"/>
    </source>
</evidence>
<dbReference type="EMBL" id="BDRX01000021">
    <property type="protein sequence ID" value="GBF91039.1"/>
    <property type="molecule type" value="Genomic_DNA"/>
</dbReference>
<dbReference type="GO" id="GO:0046872">
    <property type="term" value="F:metal ion binding"/>
    <property type="evidence" value="ECO:0007669"/>
    <property type="project" value="UniProtKB-KW"/>
</dbReference>
<feature type="compositionally biased region" description="Low complexity" evidence="7">
    <location>
        <begin position="517"/>
        <end position="528"/>
    </location>
</feature>
<evidence type="ECO:0000313" key="11">
    <source>
        <dbReference type="Proteomes" id="UP000247498"/>
    </source>
</evidence>
<evidence type="ECO:0000259" key="9">
    <source>
        <dbReference type="Pfam" id="PF00814"/>
    </source>
</evidence>
<evidence type="ECO:0000256" key="5">
    <source>
        <dbReference type="ARBA" id="ARBA00048117"/>
    </source>
</evidence>
<evidence type="ECO:0000313" key="10">
    <source>
        <dbReference type="EMBL" id="GBF91039.1"/>
    </source>
</evidence>
<dbReference type="InParanoid" id="A0A2V0NUM7"/>
<proteinExistence type="inferred from homology"/>
<dbReference type="HAMAP" id="MF_01445">
    <property type="entry name" value="TsaD"/>
    <property type="match status" value="1"/>
</dbReference>
<dbReference type="InterPro" id="IPR043129">
    <property type="entry name" value="ATPase_NBD"/>
</dbReference>
<organism evidence="10 11">
    <name type="scientific">Raphidocelis subcapitata</name>
    <dbReference type="NCBI Taxonomy" id="307507"/>
    <lineage>
        <taxon>Eukaryota</taxon>
        <taxon>Viridiplantae</taxon>
        <taxon>Chlorophyta</taxon>
        <taxon>core chlorophytes</taxon>
        <taxon>Chlorophyceae</taxon>
        <taxon>CS clade</taxon>
        <taxon>Sphaeropleales</taxon>
        <taxon>Selenastraceae</taxon>
        <taxon>Raphidocelis</taxon>
    </lineage>
</organism>
<dbReference type="InterPro" id="IPR022450">
    <property type="entry name" value="TsaD"/>
</dbReference>
<dbReference type="GO" id="GO:0005739">
    <property type="term" value="C:mitochondrion"/>
    <property type="evidence" value="ECO:0007669"/>
    <property type="project" value="UniProtKB-SubCell"/>
</dbReference>
<evidence type="ECO:0000256" key="1">
    <source>
        <dbReference type="ARBA" id="ARBA00022679"/>
    </source>
</evidence>
<reference evidence="10 11" key="1">
    <citation type="journal article" date="2018" name="Sci. Rep.">
        <title>Raphidocelis subcapitata (=Pseudokirchneriella subcapitata) provides an insight into genome evolution and environmental adaptations in the Sphaeropleales.</title>
        <authorList>
            <person name="Suzuki S."/>
            <person name="Yamaguchi H."/>
            <person name="Nakajima N."/>
            <person name="Kawachi M."/>
        </authorList>
    </citation>
    <scope>NUCLEOTIDE SEQUENCE [LARGE SCALE GENOMIC DNA]</scope>
    <source>
        <strain evidence="10 11">NIES-35</strain>
    </source>
</reference>
<feature type="domain" description="Gcp-like" evidence="9">
    <location>
        <begin position="401"/>
        <end position="448"/>
    </location>
</feature>
<protein>
    <recommendedName>
        <fullName evidence="6">Glycoprotease 1</fullName>
    </recommendedName>
</protein>
<keyword evidence="2 6" id="KW-0819">tRNA processing</keyword>
<name>A0A2V0NUM7_9CHLO</name>
<gene>
    <name evidence="6" type="primary">GCP1</name>
    <name evidence="10" type="ORF">Rsub_03895</name>
</gene>
<dbReference type="CDD" id="cd24134">
    <property type="entry name" value="ASKHA_NBD_OSGEPL1_QRI7_euk"/>
    <property type="match status" value="1"/>
</dbReference>
<dbReference type="OrthoDB" id="10259622at2759"/>
<feature type="compositionally biased region" description="Low complexity" evidence="7">
    <location>
        <begin position="370"/>
        <end position="384"/>
    </location>
</feature>
<evidence type="ECO:0000256" key="2">
    <source>
        <dbReference type="ARBA" id="ARBA00022694"/>
    </source>
</evidence>
<evidence type="ECO:0000256" key="8">
    <source>
        <dbReference type="SAM" id="SignalP"/>
    </source>
</evidence>
<dbReference type="GO" id="GO:0061711">
    <property type="term" value="F:tRNA N(6)-L-threonylcarbamoyladenine synthase activity"/>
    <property type="evidence" value="ECO:0007669"/>
    <property type="project" value="UniProtKB-EC"/>
</dbReference>
<evidence type="ECO:0000256" key="4">
    <source>
        <dbReference type="ARBA" id="ARBA00023315"/>
    </source>
</evidence>
<comment type="similarity">
    <text evidence="6">Belongs to the KAE1 / TsaD family.</text>
</comment>
<dbReference type="Proteomes" id="UP000247498">
    <property type="component" value="Unassembled WGS sequence"/>
</dbReference>
<dbReference type="FunCoup" id="A0A2V0NUM7">
    <property type="interactions" value="2093"/>
</dbReference>
<feature type="region of interest" description="Disordered" evidence="7">
    <location>
        <begin position="508"/>
        <end position="528"/>
    </location>
</feature>
<keyword evidence="4 6" id="KW-0012">Acyltransferase</keyword>
<comment type="cofactor">
    <cofactor evidence="6">
        <name>a divalent metal cation</name>
        <dbReference type="ChEBI" id="CHEBI:60240"/>
    </cofactor>
    <text evidence="6">Binds 1 divalent metal cation per subunit.</text>
</comment>
<comment type="caution">
    <text evidence="10">The sequence shown here is derived from an EMBL/GenBank/DDBJ whole genome shotgun (WGS) entry which is preliminary data.</text>
</comment>
<comment type="subunit">
    <text evidence="6">Homodimer.</text>
</comment>
<dbReference type="PANTHER" id="PTHR11735">
    <property type="entry name" value="TRNA N6-ADENOSINE THREONYLCARBAMOYLTRANSFERASE"/>
    <property type="match status" value="1"/>
</dbReference>
<sequence>MMLVTWRGALLRPAALRSAWAAAAAAARRAPPQQHQRRAAAARAAAQPPPPPDRPLVVLGIESSCDDTAAAVVASDGRVLGEAIAGQAAIHAAFGGVHPSAAAAAHAAAIESVVAEALARAGAAAGDLSAVAVTVGPGLSLCLDVGVRKARALSREAGLPLVAVHHMEAHALVARLAAAAAAADAAGGGGAGAAGAAAPGGVAFPFLCLLVSGGHNLLVLARGVGDYLQLGSTLDDALGEAYDKVARMLGLKLEPHGGAVLEALARGGDPGRYALPVPMQRHPNCDFSFAGLKTGVRLCIERELPPEGHPDREQIAADIAASFQSVAVTHLCQRVRRGIGWARDALAAQDSAGSDSSSSGGGSDAGGSSSGNSSNSSNSSSSSNGRGGDCSGSGRDGSGALRQLVVAGGVASNAVVRQRLGELAAEAGLELVVPPPRWCTDNGVMVAWAGIERMRLGLFEPALPPLQLEPGQEQEWIDLRPRWPLTTEKAAGSTPRVRSSKAAASLARSLTEETREALGLAPAGEGPAAEAPIAAGAAAPPAAAAAVGAERPAV</sequence>
<feature type="compositionally biased region" description="Gly residues" evidence="7">
    <location>
        <begin position="359"/>
        <end position="369"/>
    </location>
</feature>
<dbReference type="InterPro" id="IPR017861">
    <property type="entry name" value="KAE1/TsaD"/>
</dbReference>
<feature type="compositionally biased region" description="Gly residues" evidence="7">
    <location>
        <begin position="385"/>
        <end position="396"/>
    </location>
</feature>